<keyword evidence="1" id="KW-1133">Transmembrane helix</keyword>
<evidence type="ECO:0000256" key="1">
    <source>
        <dbReference type="SAM" id="Phobius"/>
    </source>
</evidence>
<keyword evidence="1" id="KW-0472">Membrane</keyword>
<evidence type="ECO:0000313" key="2">
    <source>
        <dbReference type="EMBL" id="TFW30984.1"/>
    </source>
</evidence>
<sequence length="303" mass="32470">MKPQPKRRALGGFTLAEMIIAIILLGVLGTIVAVFIRAPVKNYADAVGRAELTDQADLALRRMARELRLALPNSIRVNADGSAVEFLITRSGGRYLAAEDGIPDAPALDFLDPGKREFTVLGALGSFSGTSVGDYVVVYNLGSGMAPADAWQGLQGDTNIAKIKAISQRAVPEIDPDTSHTFPVLTLERNPFAQQSTPMPSPTQRFQVVTGPVSYYCAQQPDGTLTLWRSSGYDISPTQNVPPAGAVPAPLATRLASCGHLFDYGSAATQRSSLVILSLELKARNEHEPSIRLVHQVHVDNTP</sequence>
<dbReference type="AlphaFoldDB" id="A0A4Y9SW83"/>
<gene>
    <name evidence="2" type="ORF">E4O92_14845</name>
</gene>
<evidence type="ECO:0000313" key="3">
    <source>
        <dbReference type="Proteomes" id="UP000297258"/>
    </source>
</evidence>
<keyword evidence="3" id="KW-1185">Reference proteome</keyword>
<dbReference type="RefSeq" id="WP_135190515.1">
    <property type="nucleotide sequence ID" value="NZ_SPUM01000102.1"/>
</dbReference>
<dbReference type="InterPro" id="IPR012902">
    <property type="entry name" value="N_methyl_site"/>
</dbReference>
<accession>A0A4Y9SW83</accession>
<organism evidence="2 3">
    <name type="scientific">Massilia horti</name>
    <dbReference type="NCBI Taxonomy" id="2562153"/>
    <lineage>
        <taxon>Bacteria</taxon>
        <taxon>Pseudomonadati</taxon>
        <taxon>Pseudomonadota</taxon>
        <taxon>Betaproteobacteria</taxon>
        <taxon>Burkholderiales</taxon>
        <taxon>Oxalobacteraceae</taxon>
        <taxon>Telluria group</taxon>
        <taxon>Massilia</taxon>
    </lineage>
</organism>
<reference evidence="2 3" key="1">
    <citation type="submission" date="2019-03" db="EMBL/GenBank/DDBJ databases">
        <title>Draft genome of Massilia hortus sp. nov., a novel bacterial species of the Oxalobacteraceae family.</title>
        <authorList>
            <person name="Peta V."/>
            <person name="Raths R."/>
            <person name="Bucking H."/>
        </authorList>
    </citation>
    <scope>NUCLEOTIDE SEQUENCE [LARGE SCALE GENOMIC DNA]</scope>
    <source>
        <strain evidence="2 3">ONC3</strain>
    </source>
</reference>
<proteinExistence type="predicted"/>
<protein>
    <submittedName>
        <fullName evidence="2">Type II secretion system protein</fullName>
    </submittedName>
</protein>
<name>A0A4Y9SW83_9BURK</name>
<comment type="caution">
    <text evidence="2">The sequence shown here is derived from an EMBL/GenBank/DDBJ whole genome shotgun (WGS) entry which is preliminary data.</text>
</comment>
<dbReference type="OrthoDB" id="9788802at2"/>
<feature type="transmembrane region" description="Helical" evidence="1">
    <location>
        <begin position="12"/>
        <end position="36"/>
    </location>
</feature>
<dbReference type="NCBIfam" id="TIGR02532">
    <property type="entry name" value="IV_pilin_GFxxxE"/>
    <property type="match status" value="1"/>
</dbReference>
<keyword evidence="1" id="KW-0812">Transmembrane</keyword>
<dbReference type="EMBL" id="SPUM01000102">
    <property type="protein sequence ID" value="TFW30984.1"/>
    <property type="molecule type" value="Genomic_DNA"/>
</dbReference>
<dbReference type="Proteomes" id="UP000297258">
    <property type="component" value="Unassembled WGS sequence"/>
</dbReference>